<evidence type="ECO:0000256" key="1">
    <source>
        <dbReference type="ARBA" id="ARBA00023015"/>
    </source>
</evidence>
<evidence type="ECO:0000313" key="5">
    <source>
        <dbReference type="EMBL" id="AEH51092.1"/>
    </source>
</evidence>
<evidence type="ECO:0000313" key="6">
    <source>
        <dbReference type="Proteomes" id="UP000006804"/>
    </source>
</evidence>
<keyword evidence="3" id="KW-0804">Transcription</keyword>
<gene>
    <name evidence="5" type="ORF">Theth_1011</name>
</gene>
<dbReference type="eggNOG" id="COG0640">
    <property type="taxonomic scope" value="Bacteria"/>
</dbReference>
<dbReference type="PRINTS" id="PR00778">
    <property type="entry name" value="HTHARSR"/>
</dbReference>
<dbReference type="InterPro" id="IPR018334">
    <property type="entry name" value="ArsR_HTH"/>
</dbReference>
<dbReference type="OrthoDB" id="9794330at2"/>
<accession>F7YYQ7</accession>
<keyword evidence="2" id="KW-0238">DNA-binding</keyword>
<feature type="domain" description="HTH arsR-type" evidence="4">
    <location>
        <begin position="25"/>
        <end position="119"/>
    </location>
</feature>
<dbReference type="InterPro" id="IPR036388">
    <property type="entry name" value="WH-like_DNA-bd_sf"/>
</dbReference>
<dbReference type="KEGG" id="tta:Theth_1011"/>
<keyword evidence="1" id="KW-0805">Transcription regulation</keyword>
<name>F7YYQ7_9THEM</name>
<dbReference type="RefSeq" id="WP_013932312.1">
    <property type="nucleotide sequence ID" value="NC_015707.1"/>
</dbReference>
<dbReference type="Proteomes" id="UP000006804">
    <property type="component" value="Chromosome"/>
</dbReference>
<dbReference type="AlphaFoldDB" id="F7YYQ7"/>
<dbReference type="InterPro" id="IPR001845">
    <property type="entry name" value="HTH_ArsR_DNA-bd_dom"/>
</dbReference>
<dbReference type="GO" id="GO:0003677">
    <property type="term" value="F:DNA binding"/>
    <property type="evidence" value="ECO:0007669"/>
    <property type="project" value="UniProtKB-KW"/>
</dbReference>
<protein>
    <submittedName>
        <fullName evidence="5">Regulatory protein ArsR</fullName>
    </submittedName>
</protein>
<dbReference type="PROSITE" id="PS00846">
    <property type="entry name" value="HTH_ARSR_1"/>
    <property type="match status" value="1"/>
</dbReference>
<dbReference type="SMART" id="SM00418">
    <property type="entry name" value="HTH_ARSR"/>
    <property type="match status" value="1"/>
</dbReference>
<keyword evidence="6" id="KW-1185">Reference proteome</keyword>
<organism evidence="5 6">
    <name type="scientific">Pseudothermotoga thermarum DSM 5069</name>
    <dbReference type="NCBI Taxonomy" id="688269"/>
    <lineage>
        <taxon>Bacteria</taxon>
        <taxon>Thermotogati</taxon>
        <taxon>Thermotogota</taxon>
        <taxon>Thermotogae</taxon>
        <taxon>Thermotogales</taxon>
        <taxon>Thermotogaceae</taxon>
        <taxon>Pseudothermotoga</taxon>
    </lineage>
</organism>
<dbReference type="InterPro" id="IPR011991">
    <property type="entry name" value="ArsR-like_HTH"/>
</dbReference>
<dbReference type="SUPFAM" id="SSF46785">
    <property type="entry name" value="Winged helix' DNA-binding domain"/>
    <property type="match status" value="1"/>
</dbReference>
<proteinExistence type="predicted"/>
<dbReference type="Gene3D" id="1.10.10.10">
    <property type="entry name" value="Winged helix-like DNA-binding domain superfamily/Winged helix DNA-binding domain"/>
    <property type="match status" value="1"/>
</dbReference>
<dbReference type="GO" id="GO:0003700">
    <property type="term" value="F:DNA-binding transcription factor activity"/>
    <property type="evidence" value="ECO:0007669"/>
    <property type="project" value="InterPro"/>
</dbReference>
<dbReference type="HOGENOM" id="CLU_097806_7_3_0"/>
<evidence type="ECO:0000259" key="4">
    <source>
        <dbReference type="PROSITE" id="PS50987"/>
    </source>
</evidence>
<reference evidence="5 6" key="1">
    <citation type="submission" date="2010-11" db="EMBL/GenBank/DDBJ databases">
        <title>The complete genome of Thermotoga thermarum DSM 5069.</title>
        <authorList>
            <consortium name="US DOE Joint Genome Institute (JGI-PGF)"/>
            <person name="Lucas S."/>
            <person name="Copeland A."/>
            <person name="Lapidus A."/>
            <person name="Bruce D."/>
            <person name="Goodwin L."/>
            <person name="Pitluck S."/>
            <person name="Kyrpides N."/>
            <person name="Mavromatis K."/>
            <person name="Ivanova N."/>
            <person name="Zeytun A."/>
            <person name="Brettin T."/>
            <person name="Detter J.C."/>
            <person name="Tapia R."/>
            <person name="Han C."/>
            <person name="Land M."/>
            <person name="Hauser L."/>
            <person name="Markowitz V."/>
            <person name="Cheng J.-F."/>
            <person name="Hugenholtz P."/>
            <person name="Woyke T."/>
            <person name="Wu D."/>
            <person name="Spring S."/>
            <person name="Schroeder M."/>
            <person name="Brambilla E."/>
            <person name="Klenk H.-P."/>
            <person name="Eisen J.A."/>
        </authorList>
    </citation>
    <scope>NUCLEOTIDE SEQUENCE [LARGE SCALE GENOMIC DNA]</scope>
    <source>
        <strain evidence="5 6">DSM 5069</strain>
    </source>
</reference>
<dbReference type="InterPro" id="IPR036390">
    <property type="entry name" value="WH_DNA-bd_sf"/>
</dbReference>
<dbReference type="CDD" id="cd00090">
    <property type="entry name" value="HTH_ARSR"/>
    <property type="match status" value="1"/>
</dbReference>
<dbReference type="PROSITE" id="PS50987">
    <property type="entry name" value="HTH_ARSR_2"/>
    <property type="match status" value="1"/>
</dbReference>
<dbReference type="Pfam" id="PF01022">
    <property type="entry name" value="HTH_5"/>
    <property type="match status" value="1"/>
</dbReference>
<sequence>MKAKNICDINKIHTKKIQKALQNLPSETEINEMSVLFSTLSDQTRLKILYALLSQQLCGCDLAKITLVSKSAVSHQMRILKMTKLVKAKRVGKQVFYSIADEHVKQILLMALSHVREEEK</sequence>
<dbReference type="PANTHER" id="PTHR43132:SF6">
    <property type="entry name" value="HTH-TYPE TRANSCRIPTIONAL REPRESSOR CZRA"/>
    <property type="match status" value="1"/>
</dbReference>
<dbReference type="STRING" id="688269.Theth_1011"/>
<evidence type="ECO:0000256" key="3">
    <source>
        <dbReference type="ARBA" id="ARBA00023163"/>
    </source>
</evidence>
<dbReference type="InterPro" id="IPR051011">
    <property type="entry name" value="Metal_resp_trans_reg"/>
</dbReference>
<dbReference type="PANTHER" id="PTHR43132">
    <property type="entry name" value="ARSENICAL RESISTANCE OPERON REPRESSOR ARSR-RELATED"/>
    <property type="match status" value="1"/>
</dbReference>
<dbReference type="NCBIfam" id="NF033788">
    <property type="entry name" value="HTH_metalloreg"/>
    <property type="match status" value="1"/>
</dbReference>
<dbReference type="EMBL" id="CP002351">
    <property type="protein sequence ID" value="AEH51092.1"/>
    <property type="molecule type" value="Genomic_DNA"/>
</dbReference>
<evidence type="ECO:0000256" key="2">
    <source>
        <dbReference type="ARBA" id="ARBA00023125"/>
    </source>
</evidence>
<dbReference type="PATRIC" id="fig|688269.3.peg.1038"/>